<dbReference type="NCBIfam" id="TIGR04183">
    <property type="entry name" value="Por_Secre_tail"/>
    <property type="match status" value="1"/>
</dbReference>
<name>A0A5B7ZYU9_9BACT</name>
<sequence length="134" mass="14312">MKTVTLLLCLFAATCWVRPAQAQTQPVAANTTSPKAAPPALITDKMEQATPSSDALKVRLETNPVTKRLTVHTDATGPTRVEVNDAEGHPVLTRDLIVGDQVAVLDVSALPSGSYIVHCSSGERRGMRRILLGQ</sequence>
<dbReference type="AlphaFoldDB" id="A0A5B7ZYU9"/>
<evidence type="ECO:0000259" key="2">
    <source>
        <dbReference type="Pfam" id="PF18962"/>
    </source>
</evidence>
<feature type="domain" description="Secretion system C-terminal sorting" evidence="2">
    <location>
        <begin position="63"/>
        <end position="129"/>
    </location>
</feature>
<dbReference type="KEGG" id="hyj:FHG12_07795"/>
<protein>
    <submittedName>
        <fullName evidence="3">T9SS type A sorting domain-containing protein</fullName>
    </submittedName>
</protein>
<dbReference type="EMBL" id="CP040896">
    <property type="protein sequence ID" value="QDA60019.1"/>
    <property type="molecule type" value="Genomic_DNA"/>
</dbReference>
<dbReference type="Pfam" id="PF18962">
    <property type="entry name" value="Por_Secre_tail"/>
    <property type="match status" value="1"/>
</dbReference>
<feature type="signal peptide" evidence="1">
    <location>
        <begin position="1"/>
        <end position="22"/>
    </location>
</feature>
<keyword evidence="4" id="KW-1185">Reference proteome</keyword>
<evidence type="ECO:0000256" key="1">
    <source>
        <dbReference type="SAM" id="SignalP"/>
    </source>
</evidence>
<dbReference type="InterPro" id="IPR026444">
    <property type="entry name" value="Secre_tail"/>
</dbReference>
<evidence type="ECO:0000313" key="4">
    <source>
        <dbReference type="Proteomes" id="UP000305398"/>
    </source>
</evidence>
<proteinExistence type="predicted"/>
<keyword evidence="1" id="KW-0732">Signal</keyword>
<dbReference type="OrthoDB" id="887182at2"/>
<accession>A0A5B7ZYU9</accession>
<evidence type="ECO:0000313" key="3">
    <source>
        <dbReference type="EMBL" id="QDA60019.1"/>
    </source>
</evidence>
<dbReference type="Proteomes" id="UP000305398">
    <property type="component" value="Chromosome"/>
</dbReference>
<reference evidence="3 4" key="1">
    <citation type="submission" date="2019-06" db="EMBL/GenBank/DDBJ databases">
        <authorList>
            <person name="Srinivasan S."/>
        </authorList>
    </citation>
    <scope>NUCLEOTIDE SEQUENCE [LARGE SCALE GENOMIC DNA]</scope>
    <source>
        <strain evidence="3 4">17J68-5</strain>
    </source>
</reference>
<gene>
    <name evidence="3" type="ORF">FHG12_07795</name>
</gene>
<organism evidence="3 4">
    <name type="scientific">Hymenobacter jejuensis</name>
    <dbReference type="NCBI Taxonomy" id="2502781"/>
    <lineage>
        <taxon>Bacteria</taxon>
        <taxon>Pseudomonadati</taxon>
        <taxon>Bacteroidota</taxon>
        <taxon>Cytophagia</taxon>
        <taxon>Cytophagales</taxon>
        <taxon>Hymenobacteraceae</taxon>
        <taxon>Hymenobacter</taxon>
    </lineage>
</organism>
<feature type="chain" id="PRO_5022875896" evidence="1">
    <location>
        <begin position="23"/>
        <end position="134"/>
    </location>
</feature>
<dbReference type="RefSeq" id="WP_139515197.1">
    <property type="nucleotide sequence ID" value="NZ_CP040896.1"/>
</dbReference>